<proteinExistence type="predicted"/>
<reference evidence="1 2" key="1">
    <citation type="submission" date="2018-03" db="EMBL/GenBank/DDBJ databases">
        <title>Genome sequence of Moorella stamsii DSM 26217.</title>
        <authorList>
            <person name="Poehlein A."/>
            <person name="Daniel R."/>
        </authorList>
    </citation>
    <scope>NUCLEOTIDE SEQUENCE [LARGE SCALE GENOMIC DNA]</scope>
    <source>
        <strain evidence="2">DSM 26217</strain>
    </source>
</reference>
<comment type="caution">
    <text evidence="1">The sequence shown here is derived from an EMBL/GenBank/DDBJ whole genome shotgun (WGS) entry which is preliminary data.</text>
</comment>
<name>A0A9X7J044_9FIRM</name>
<keyword evidence="2" id="KW-1185">Reference proteome</keyword>
<evidence type="ECO:0008006" key="3">
    <source>
        <dbReference type="Google" id="ProtNLM"/>
    </source>
</evidence>
<gene>
    <name evidence="1" type="ORF">MOST_30570</name>
</gene>
<sequence length="86" mass="9681">MQGIGETLRRLRACRGKDQWQVAYAIGISPSMMCRYELGQIKVPPDVMANLIRYYRSKGLATSYCAGCPVQQAAREMQIRELGRVA</sequence>
<evidence type="ECO:0000313" key="2">
    <source>
        <dbReference type="Proteomes" id="UP000239430"/>
    </source>
</evidence>
<dbReference type="InterPro" id="IPR001387">
    <property type="entry name" value="Cro/C1-type_HTH"/>
</dbReference>
<dbReference type="InterPro" id="IPR010982">
    <property type="entry name" value="Lambda_DNA-bd_dom_sf"/>
</dbReference>
<dbReference type="Pfam" id="PF13560">
    <property type="entry name" value="HTH_31"/>
    <property type="match status" value="1"/>
</dbReference>
<dbReference type="Proteomes" id="UP000239430">
    <property type="component" value="Unassembled WGS sequence"/>
</dbReference>
<evidence type="ECO:0000313" key="1">
    <source>
        <dbReference type="EMBL" id="PRR69635.1"/>
    </source>
</evidence>
<dbReference type="RefSeq" id="WP_054936986.1">
    <property type="nucleotide sequence ID" value="NZ_PVXL01000072.1"/>
</dbReference>
<dbReference type="AlphaFoldDB" id="A0A9X7J044"/>
<organism evidence="1 2">
    <name type="scientific">Neomoorella stamsii</name>
    <dbReference type="NCBI Taxonomy" id="1266720"/>
    <lineage>
        <taxon>Bacteria</taxon>
        <taxon>Bacillati</taxon>
        <taxon>Bacillota</taxon>
        <taxon>Clostridia</taxon>
        <taxon>Neomoorellales</taxon>
        <taxon>Neomoorellaceae</taxon>
        <taxon>Neomoorella</taxon>
    </lineage>
</organism>
<dbReference type="GO" id="GO:0003677">
    <property type="term" value="F:DNA binding"/>
    <property type="evidence" value="ECO:0007669"/>
    <property type="project" value="InterPro"/>
</dbReference>
<dbReference type="EMBL" id="PVXL01000072">
    <property type="protein sequence ID" value="PRR69635.1"/>
    <property type="molecule type" value="Genomic_DNA"/>
</dbReference>
<protein>
    <recommendedName>
        <fullName evidence="3">Helix-turn-helix protein</fullName>
    </recommendedName>
</protein>
<dbReference type="CDD" id="cd00093">
    <property type="entry name" value="HTH_XRE"/>
    <property type="match status" value="1"/>
</dbReference>
<dbReference type="Gene3D" id="1.10.260.40">
    <property type="entry name" value="lambda repressor-like DNA-binding domains"/>
    <property type="match status" value="1"/>
</dbReference>
<dbReference type="SUPFAM" id="SSF47413">
    <property type="entry name" value="lambda repressor-like DNA-binding domains"/>
    <property type="match status" value="1"/>
</dbReference>
<accession>A0A9X7J044</accession>